<protein>
    <recommendedName>
        <fullName evidence="3">Caspase domain-containing protein</fullName>
    </recommendedName>
</protein>
<gene>
    <name evidence="1" type="ORF">ASPCAL04098</name>
</gene>
<name>A0A0U5C530_ASPCI</name>
<dbReference type="STRING" id="454130.A0A0U5C530"/>
<evidence type="ECO:0000313" key="1">
    <source>
        <dbReference type="EMBL" id="CEL02937.1"/>
    </source>
</evidence>
<evidence type="ECO:0008006" key="3">
    <source>
        <dbReference type="Google" id="ProtNLM"/>
    </source>
</evidence>
<dbReference type="AlphaFoldDB" id="A0A0U5C530"/>
<sequence>MERPIEFSAFENTLRAAVRQRAIRYTEAHSLSLRWEADDTNAIHDAIHFQSILRLFNLPAAEELVLSSNDRFPAWTVQRKFSDLLSGIRTAQGRTLIIVHYAGHGSPGPDGSLWFIERQGGRKINAERYLFSVVGPEVENVDNFDALFILDCCYGFIACRAADSSPRIVEIVAATTEDNPQAFAPPRVTVTAKLVAEITRRQRDRHQYAEIADIVATLRANSAIKKPGHCLKLGAASICLPFTGLSGIDPKTIQPSLRAVFSVHITDNMTQEKVNQFLHWVRTLPEFASITLDGVYPTSSSCLILSAAWSVWSKLQGMAGYQLIAEARGLNTLRSSGSQPVAEPGAQVLKENIPLSRK</sequence>
<dbReference type="OrthoDB" id="4760831at2759"/>
<dbReference type="Proteomes" id="UP000054771">
    <property type="component" value="Unassembled WGS sequence"/>
</dbReference>
<reference evidence="2" key="1">
    <citation type="journal article" date="2016" name="Genome Announc.">
        <title>Draft genome sequences of fungus Aspergillus calidoustus.</title>
        <authorList>
            <person name="Horn F."/>
            <person name="Linde J."/>
            <person name="Mattern D.J."/>
            <person name="Walther G."/>
            <person name="Guthke R."/>
            <person name="Scherlach K."/>
            <person name="Martin K."/>
            <person name="Brakhage A.A."/>
            <person name="Petzke L."/>
            <person name="Valiante V."/>
        </authorList>
    </citation>
    <scope>NUCLEOTIDE SEQUENCE [LARGE SCALE GENOMIC DNA]</scope>
    <source>
        <strain evidence="2">SF006504</strain>
    </source>
</reference>
<dbReference type="OMA" id="FTTAEWY"/>
<evidence type="ECO:0000313" key="2">
    <source>
        <dbReference type="Proteomes" id="UP000054771"/>
    </source>
</evidence>
<keyword evidence="2" id="KW-1185">Reference proteome</keyword>
<organism evidence="1 2">
    <name type="scientific">Aspergillus calidoustus</name>
    <dbReference type="NCBI Taxonomy" id="454130"/>
    <lineage>
        <taxon>Eukaryota</taxon>
        <taxon>Fungi</taxon>
        <taxon>Dikarya</taxon>
        <taxon>Ascomycota</taxon>
        <taxon>Pezizomycotina</taxon>
        <taxon>Eurotiomycetes</taxon>
        <taxon>Eurotiomycetidae</taxon>
        <taxon>Eurotiales</taxon>
        <taxon>Aspergillaceae</taxon>
        <taxon>Aspergillus</taxon>
        <taxon>Aspergillus subgen. Nidulantes</taxon>
    </lineage>
</organism>
<accession>A0A0U5C530</accession>
<proteinExistence type="predicted"/>
<dbReference type="EMBL" id="CDMC01000003">
    <property type="protein sequence ID" value="CEL02937.1"/>
    <property type="molecule type" value="Genomic_DNA"/>
</dbReference>